<dbReference type="InterPro" id="IPR014729">
    <property type="entry name" value="Rossmann-like_a/b/a_fold"/>
</dbReference>
<dbReference type="SUPFAM" id="SSF52402">
    <property type="entry name" value="Adenine nucleotide alpha hydrolases-like"/>
    <property type="match status" value="2"/>
</dbReference>
<proteinExistence type="inferred from homology"/>
<name>A0A7W9E0G3_9SPHI</name>
<feature type="domain" description="UspA" evidence="3">
    <location>
        <begin position="2"/>
        <end position="135"/>
    </location>
</feature>
<evidence type="ECO:0000313" key="5">
    <source>
        <dbReference type="Proteomes" id="UP000537204"/>
    </source>
</evidence>
<dbReference type="Pfam" id="PF00582">
    <property type="entry name" value="Usp"/>
    <property type="match status" value="1"/>
</dbReference>
<sequence length="287" mass="31720">MNNLLVLTDFSKSAKHAAVYACSLAKQIQAKIILCNVVIVPAEVPLAGFVAWPLEESDVLLKESEVELKKLKMQLEKMDDYPIPNSDISFRSDPGILLDVVKDISAEIQIDFVITAAHGSGLGAFLLGNHSRGLIDDIGTALFIIPPTSKIALIQKIAYATDFEDPDHEMKFIRKLIALANLLKAEVFITHVYKESDVSPAFYKSVQQIMLDISCENDYPKIHYKAIKNVSNKKGLDWLMAHGDMDLLVMVHHAQGFLDRIIRGSLTQKLAGSDAIPLLVFKKAPAP</sequence>
<protein>
    <submittedName>
        <fullName evidence="4">Nucleotide-binding universal stress UspA family protein</fullName>
    </submittedName>
</protein>
<evidence type="ECO:0000256" key="1">
    <source>
        <dbReference type="ARBA" id="ARBA00008791"/>
    </source>
</evidence>
<dbReference type="AlphaFoldDB" id="A0A7W9E0G3"/>
<dbReference type="Proteomes" id="UP000537204">
    <property type="component" value="Unassembled WGS sequence"/>
</dbReference>
<reference evidence="4 5" key="1">
    <citation type="submission" date="2020-08" db="EMBL/GenBank/DDBJ databases">
        <title>Genomic Encyclopedia of Type Strains, Phase IV (KMG-V): Genome sequencing to study the core and pangenomes of soil and plant-associated prokaryotes.</title>
        <authorList>
            <person name="Whitman W."/>
        </authorList>
    </citation>
    <scope>NUCLEOTIDE SEQUENCE [LARGE SCALE GENOMIC DNA]</scope>
    <source>
        <strain evidence="4 5">S3M1</strain>
    </source>
</reference>
<comment type="caution">
    <text evidence="4">The sequence shown here is derived from an EMBL/GenBank/DDBJ whole genome shotgun (WGS) entry which is preliminary data.</text>
</comment>
<evidence type="ECO:0000259" key="3">
    <source>
        <dbReference type="Pfam" id="PF00582"/>
    </source>
</evidence>
<keyword evidence="2" id="KW-0175">Coiled coil</keyword>
<dbReference type="RefSeq" id="WP_183884203.1">
    <property type="nucleotide sequence ID" value="NZ_JACHCE010000008.1"/>
</dbReference>
<dbReference type="PANTHER" id="PTHR46268:SF22">
    <property type="entry name" value="SENSOR PROTEIN KDPD-RELATED"/>
    <property type="match status" value="1"/>
</dbReference>
<dbReference type="PANTHER" id="PTHR46268">
    <property type="entry name" value="STRESS RESPONSE PROTEIN NHAX"/>
    <property type="match status" value="1"/>
</dbReference>
<dbReference type="Gene3D" id="3.40.50.620">
    <property type="entry name" value="HUPs"/>
    <property type="match status" value="2"/>
</dbReference>
<feature type="coiled-coil region" evidence="2">
    <location>
        <begin position="54"/>
        <end position="81"/>
    </location>
</feature>
<accession>A0A7W9E0G3</accession>
<dbReference type="EMBL" id="JACHCE010000008">
    <property type="protein sequence ID" value="MBB5638377.1"/>
    <property type="molecule type" value="Genomic_DNA"/>
</dbReference>
<evidence type="ECO:0000313" key="4">
    <source>
        <dbReference type="EMBL" id="MBB5638377.1"/>
    </source>
</evidence>
<comment type="similarity">
    <text evidence="1">Belongs to the universal stress protein A family.</text>
</comment>
<evidence type="ECO:0000256" key="2">
    <source>
        <dbReference type="SAM" id="Coils"/>
    </source>
</evidence>
<organism evidence="4 5">
    <name type="scientific">Pedobacter cryoconitis</name>
    <dbReference type="NCBI Taxonomy" id="188932"/>
    <lineage>
        <taxon>Bacteria</taxon>
        <taxon>Pseudomonadati</taxon>
        <taxon>Bacteroidota</taxon>
        <taxon>Sphingobacteriia</taxon>
        <taxon>Sphingobacteriales</taxon>
        <taxon>Sphingobacteriaceae</taxon>
        <taxon>Pedobacter</taxon>
    </lineage>
</organism>
<dbReference type="CDD" id="cd00293">
    <property type="entry name" value="USP-like"/>
    <property type="match status" value="1"/>
</dbReference>
<dbReference type="InterPro" id="IPR006016">
    <property type="entry name" value="UspA"/>
</dbReference>
<gene>
    <name evidence="4" type="ORF">HDE68_004306</name>
</gene>